<evidence type="ECO:0008006" key="6">
    <source>
        <dbReference type="Google" id="ProtNLM"/>
    </source>
</evidence>
<sequence length="609" mass="66814">MESSDSDNFESADEDFEFEKFEKGSNTTKHHHPVPKSDTAKAAILIPKAPPSTDVNQNKKETSESETLTPEIVNSDKSKSEGSLIKDDEGNKQYQTKAVPQLEVAAKDTVKHDVEIEACDNSRGSNVTGDAQDPDDDSENLWNEGEGWGVDDESDNTAIPNVQGKEKMEASPKTAPIEEDAWSNEGWEIWESDSKEIMIPNPAKTDNQSNLDPKWKGWSNWGVSSILSTATQSVSTLTSSVSQGLSTVASTIESSIGAPEPAELALSNRAEKKSLPAEITSSDHNNKNSMGFGLSNIGSLVSGVSKLVESTSTKVISGGLDTLETIGKKTMEVIQEGDPGLKKKRAFLNLEGEKPVLSQVLREAKEKAEQENKARQEKHFAKKVNYESIFDDHQGLVHLEALEMLSKQCDMKLQLLFESSSGDALMEIQETLAQVKELCELPNEEDEEQLSLEELKERLASAVKELDVNITYDRLISMWEETECWLNNVNLSICDENELHQQAVETLAQLTAIAVEQFHKAGELLLIKDHHSTADEADSLVQLTTTLTSLIGIAASKFSDKMNCKAVGDSNKESVNSLITNIFYEAANSSSYIQDAFQLLVPVIEMGAV</sequence>
<dbReference type="EMBL" id="JANEYG010000006">
    <property type="protein sequence ID" value="KAJ8922724.1"/>
    <property type="molecule type" value="Genomic_DNA"/>
</dbReference>
<feature type="compositionally biased region" description="Basic and acidic residues" evidence="3">
    <location>
        <begin position="74"/>
        <end position="91"/>
    </location>
</feature>
<dbReference type="InterPro" id="IPR007998">
    <property type="entry name" value="DUF719"/>
</dbReference>
<dbReference type="PANTHER" id="PTHR12842:SF6">
    <property type="entry name" value="FI01459P"/>
    <property type="match status" value="1"/>
</dbReference>
<dbReference type="PANTHER" id="PTHR12842">
    <property type="entry name" value="FI01459P"/>
    <property type="match status" value="1"/>
</dbReference>
<comment type="caution">
    <text evidence="4">The sequence shown here is derived from an EMBL/GenBank/DDBJ whole genome shotgun (WGS) entry which is preliminary data.</text>
</comment>
<organism evidence="4 5">
    <name type="scientific">Exocentrus adspersus</name>
    <dbReference type="NCBI Taxonomy" id="1586481"/>
    <lineage>
        <taxon>Eukaryota</taxon>
        <taxon>Metazoa</taxon>
        <taxon>Ecdysozoa</taxon>
        <taxon>Arthropoda</taxon>
        <taxon>Hexapoda</taxon>
        <taxon>Insecta</taxon>
        <taxon>Pterygota</taxon>
        <taxon>Neoptera</taxon>
        <taxon>Endopterygota</taxon>
        <taxon>Coleoptera</taxon>
        <taxon>Polyphaga</taxon>
        <taxon>Cucujiformia</taxon>
        <taxon>Chrysomeloidea</taxon>
        <taxon>Cerambycidae</taxon>
        <taxon>Lamiinae</taxon>
        <taxon>Acanthocinini</taxon>
        <taxon>Exocentrus</taxon>
    </lineage>
</organism>
<dbReference type="Pfam" id="PF05334">
    <property type="entry name" value="DUF719"/>
    <property type="match status" value="1"/>
</dbReference>
<keyword evidence="2" id="KW-0597">Phosphoprotein</keyword>
<proteinExistence type="inferred from homology"/>
<comment type="similarity">
    <text evidence="1">Belongs to the FAM114 family.</text>
</comment>
<evidence type="ECO:0000313" key="4">
    <source>
        <dbReference type="EMBL" id="KAJ8922724.1"/>
    </source>
</evidence>
<feature type="compositionally biased region" description="Acidic residues" evidence="3">
    <location>
        <begin position="1"/>
        <end position="17"/>
    </location>
</feature>
<evidence type="ECO:0000256" key="3">
    <source>
        <dbReference type="SAM" id="MobiDB-lite"/>
    </source>
</evidence>
<evidence type="ECO:0000256" key="2">
    <source>
        <dbReference type="ARBA" id="ARBA00022553"/>
    </source>
</evidence>
<keyword evidence="5" id="KW-1185">Reference proteome</keyword>
<feature type="region of interest" description="Disordered" evidence="3">
    <location>
        <begin position="116"/>
        <end position="184"/>
    </location>
</feature>
<name>A0AAV8W8L3_9CUCU</name>
<evidence type="ECO:0000313" key="5">
    <source>
        <dbReference type="Proteomes" id="UP001159042"/>
    </source>
</evidence>
<reference evidence="4 5" key="1">
    <citation type="journal article" date="2023" name="Insect Mol. Biol.">
        <title>Genome sequencing provides insights into the evolution of gene families encoding plant cell wall-degrading enzymes in longhorned beetles.</title>
        <authorList>
            <person name="Shin N.R."/>
            <person name="Okamura Y."/>
            <person name="Kirsch R."/>
            <person name="Pauchet Y."/>
        </authorList>
    </citation>
    <scope>NUCLEOTIDE SEQUENCE [LARGE SCALE GENOMIC DNA]</scope>
    <source>
        <strain evidence="4">EAD_L_NR</strain>
    </source>
</reference>
<feature type="region of interest" description="Disordered" evidence="3">
    <location>
        <begin position="1"/>
        <end position="99"/>
    </location>
</feature>
<gene>
    <name evidence="4" type="ORF">NQ315_007759</name>
</gene>
<dbReference type="AlphaFoldDB" id="A0AAV8W8L3"/>
<dbReference type="Proteomes" id="UP001159042">
    <property type="component" value="Unassembled WGS sequence"/>
</dbReference>
<evidence type="ECO:0000256" key="1">
    <source>
        <dbReference type="ARBA" id="ARBA00006903"/>
    </source>
</evidence>
<protein>
    <recommendedName>
        <fullName evidence="6">Protein FAM114A2</fullName>
    </recommendedName>
</protein>
<accession>A0AAV8W8L3</accession>